<proteinExistence type="predicted"/>
<dbReference type="InterPro" id="IPR008271">
    <property type="entry name" value="Ser/Thr_kinase_AS"/>
</dbReference>
<evidence type="ECO:0000256" key="5">
    <source>
        <dbReference type="PROSITE-ProRule" id="PRU10141"/>
    </source>
</evidence>
<dbReference type="GO" id="GO:0005776">
    <property type="term" value="C:autophagosome"/>
    <property type="evidence" value="ECO:0007669"/>
    <property type="project" value="TreeGrafter"/>
</dbReference>
<dbReference type="eggNOG" id="KOG0612">
    <property type="taxonomic scope" value="Eukaryota"/>
</dbReference>
<dbReference type="InterPro" id="IPR045269">
    <property type="entry name" value="Atg1-like"/>
</dbReference>
<gene>
    <name evidence="8" type="ORF">CYME_CMF114C</name>
</gene>
<evidence type="ECO:0000256" key="2">
    <source>
        <dbReference type="ARBA" id="ARBA00022741"/>
    </source>
</evidence>
<dbReference type="Proteomes" id="UP000007014">
    <property type="component" value="Chromosome 6"/>
</dbReference>
<dbReference type="PROSITE" id="PS00108">
    <property type="entry name" value="PROTEIN_KINASE_ST"/>
    <property type="match status" value="1"/>
</dbReference>
<dbReference type="SMART" id="SM00220">
    <property type="entry name" value="S_TKc"/>
    <property type="match status" value="1"/>
</dbReference>
<dbReference type="InterPro" id="IPR017441">
    <property type="entry name" value="Protein_kinase_ATP_BS"/>
</dbReference>
<dbReference type="EMBL" id="AP006488">
    <property type="protein sequence ID" value="BAM79484.1"/>
    <property type="molecule type" value="Genomic_DNA"/>
</dbReference>
<dbReference type="GO" id="GO:0000407">
    <property type="term" value="C:phagophore assembly site"/>
    <property type="evidence" value="ECO:0007669"/>
    <property type="project" value="TreeGrafter"/>
</dbReference>
<feature type="domain" description="Protein kinase" evidence="7">
    <location>
        <begin position="219"/>
        <end position="673"/>
    </location>
</feature>
<keyword evidence="2 5" id="KW-0547">Nucleotide-binding</keyword>
<accession>M1V750</accession>
<dbReference type="GO" id="GO:0010506">
    <property type="term" value="P:regulation of autophagy"/>
    <property type="evidence" value="ECO:0007669"/>
    <property type="project" value="InterPro"/>
</dbReference>
<feature type="region of interest" description="Disordered" evidence="6">
    <location>
        <begin position="544"/>
        <end position="563"/>
    </location>
</feature>
<dbReference type="Gene3D" id="1.10.510.10">
    <property type="entry name" value="Transferase(Phosphotransferase) domain 1"/>
    <property type="match status" value="1"/>
</dbReference>
<dbReference type="GO" id="GO:0016020">
    <property type="term" value="C:membrane"/>
    <property type="evidence" value="ECO:0007669"/>
    <property type="project" value="TreeGrafter"/>
</dbReference>
<dbReference type="GeneID" id="16993023"/>
<evidence type="ECO:0000259" key="7">
    <source>
        <dbReference type="PROSITE" id="PS50011"/>
    </source>
</evidence>
<dbReference type="Gramene" id="CMF114CT">
    <property type="protein sequence ID" value="CMF114CT"/>
    <property type="gene ID" value="CMF114C"/>
</dbReference>
<dbReference type="SUPFAM" id="SSF56112">
    <property type="entry name" value="Protein kinase-like (PK-like)"/>
    <property type="match status" value="1"/>
</dbReference>
<evidence type="ECO:0000256" key="3">
    <source>
        <dbReference type="ARBA" id="ARBA00022777"/>
    </source>
</evidence>
<keyword evidence="4 5" id="KW-0067">ATP-binding</keyword>
<feature type="compositionally biased region" description="Polar residues" evidence="6">
    <location>
        <begin position="346"/>
        <end position="378"/>
    </location>
</feature>
<evidence type="ECO:0000256" key="4">
    <source>
        <dbReference type="ARBA" id="ARBA00022840"/>
    </source>
</evidence>
<reference evidence="8 9" key="1">
    <citation type="journal article" date="2004" name="Nature">
        <title>Genome sequence of the ultrasmall unicellular red alga Cyanidioschyzon merolae 10D.</title>
        <authorList>
            <person name="Matsuzaki M."/>
            <person name="Misumi O."/>
            <person name="Shin-i T."/>
            <person name="Maruyama S."/>
            <person name="Takahara M."/>
            <person name="Miyagishima S."/>
            <person name="Mori T."/>
            <person name="Nishida K."/>
            <person name="Yagisawa F."/>
            <person name="Nishida K."/>
            <person name="Yoshida Y."/>
            <person name="Nishimura Y."/>
            <person name="Nakao S."/>
            <person name="Kobayashi T."/>
            <person name="Momoyama Y."/>
            <person name="Higashiyama T."/>
            <person name="Minoda A."/>
            <person name="Sano M."/>
            <person name="Nomoto H."/>
            <person name="Oishi K."/>
            <person name="Hayashi H."/>
            <person name="Ohta F."/>
            <person name="Nishizaka S."/>
            <person name="Haga S."/>
            <person name="Miura S."/>
            <person name="Morishita T."/>
            <person name="Kabeya Y."/>
            <person name="Terasawa K."/>
            <person name="Suzuki Y."/>
            <person name="Ishii Y."/>
            <person name="Asakawa S."/>
            <person name="Takano H."/>
            <person name="Ohta N."/>
            <person name="Kuroiwa H."/>
            <person name="Tanaka K."/>
            <person name="Shimizu N."/>
            <person name="Sugano S."/>
            <person name="Sato N."/>
            <person name="Nozaki H."/>
            <person name="Ogasawara N."/>
            <person name="Kohara Y."/>
            <person name="Kuroiwa T."/>
        </authorList>
    </citation>
    <scope>NUCLEOTIDE SEQUENCE [LARGE SCALE GENOMIC DNA]</scope>
    <source>
        <strain evidence="8 9">10D</strain>
    </source>
</reference>
<dbReference type="AlphaFoldDB" id="M1V750"/>
<dbReference type="PROSITE" id="PS50011">
    <property type="entry name" value="PROTEIN_KINASE_DOM"/>
    <property type="match status" value="1"/>
</dbReference>
<evidence type="ECO:0000313" key="8">
    <source>
        <dbReference type="EMBL" id="BAM79484.1"/>
    </source>
</evidence>
<dbReference type="GO" id="GO:0005524">
    <property type="term" value="F:ATP binding"/>
    <property type="evidence" value="ECO:0007669"/>
    <property type="project" value="UniProtKB-UniRule"/>
</dbReference>
<dbReference type="Pfam" id="PF00069">
    <property type="entry name" value="Pkinase"/>
    <property type="match status" value="2"/>
</dbReference>
<dbReference type="STRING" id="280699.M1V750"/>
<evidence type="ECO:0000313" key="9">
    <source>
        <dbReference type="Proteomes" id="UP000007014"/>
    </source>
</evidence>
<dbReference type="InterPro" id="IPR011009">
    <property type="entry name" value="Kinase-like_dom_sf"/>
</dbReference>
<reference evidence="8 9" key="2">
    <citation type="journal article" date="2007" name="BMC Biol.">
        <title>A 100%-complete sequence reveals unusually simple genomic features in the hot-spring red alga Cyanidioschyzon merolae.</title>
        <authorList>
            <person name="Nozaki H."/>
            <person name="Takano H."/>
            <person name="Misumi O."/>
            <person name="Terasawa K."/>
            <person name="Matsuzaki M."/>
            <person name="Maruyama S."/>
            <person name="Nishida K."/>
            <person name="Yagisawa F."/>
            <person name="Yoshida Y."/>
            <person name="Fujiwara T."/>
            <person name="Takio S."/>
            <person name="Tamura K."/>
            <person name="Chung S.J."/>
            <person name="Nakamura S."/>
            <person name="Kuroiwa H."/>
            <person name="Tanaka K."/>
            <person name="Sato N."/>
            <person name="Kuroiwa T."/>
        </authorList>
    </citation>
    <scope>NUCLEOTIDE SEQUENCE [LARGE SCALE GENOMIC DNA]</scope>
    <source>
        <strain evidence="8 9">10D</strain>
    </source>
</reference>
<evidence type="ECO:0000256" key="6">
    <source>
        <dbReference type="SAM" id="MobiDB-lite"/>
    </source>
</evidence>
<sequence length="703" mass="78654">MIRSHTRRMESAASVPSVFAVPIEDVLAAVQGTRVQCIDPSFFSCWGRQERARSYRVWVTDDFLELRSCPSWPNLFCLFDLVAVRADTCALSLEFQVSSMRLERSNSGSLNSFVDETVPASRGHTNSVPIAKVRRLVLVFEQQRIMHQWLNALTACAPSSCQFMLHALPVQGSRRSSNERRWQGAHILGFHDELGPIDGLHWRGKPLTNYPKHGADGRYVFLRVLGRGSMGEVLLAMDLYSRRFYAVKQAILRCRFDAQTGSLRDTSACCDHNNERMLMEMELMRGLRHPNLVELIDILPAERRDASQAPSDAGTEAIVNGDTGRDSAQPLPPLFHGAGDRRTWQKTDASLVSSTDPKSCSASPTEQMNGQSMDSDLPTASDSLVLARERDRLRWIRDSGLKPLVSDGSSRELSVPLQLVVEFVPGFPVLQSNQLVMNQSLSEDVALFVLWQVANGLATLHARNIVHRDIKPDNLLLHVDGTIKLNDFGTACVADAPDVQCLVGAPAFVAPEIISRVCQICDEEDDDVSTHTARSLVIDPIRNPGERGAPQCPTSGATPDSEISKRSDIWSLGATLYYLLFGRPPFLGDTLYELCENIMHQSVSFDRELHRKWSNSSGRSTDRARPAPWYRRRLSRTRSNALSEACTALLQGMLTKDPRIRLDIHGVLAHAALDRYRHMTVTEMEYFTERLRDQSTKSGAFRR</sequence>
<name>M1V750_CYAM1</name>
<dbReference type="PANTHER" id="PTHR24348:SF22">
    <property type="entry name" value="NON-SPECIFIC SERINE_THREONINE PROTEIN KINASE"/>
    <property type="match status" value="1"/>
</dbReference>
<feature type="binding site" evidence="5">
    <location>
        <position position="248"/>
    </location>
    <ligand>
        <name>ATP</name>
        <dbReference type="ChEBI" id="CHEBI:30616"/>
    </ligand>
</feature>
<keyword evidence="3 8" id="KW-0418">Kinase</keyword>
<keyword evidence="1" id="KW-0808">Transferase</keyword>
<protein>
    <submittedName>
        <fullName evidence="8">Probable calcium/calmodulin-dependent protein kinase kinase</fullName>
    </submittedName>
</protein>
<dbReference type="InterPro" id="IPR000719">
    <property type="entry name" value="Prot_kinase_dom"/>
</dbReference>
<dbReference type="HOGENOM" id="CLU_392513_0_0_1"/>
<dbReference type="RefSeq" id="XP_005535770.1">
    <property type="nucleotide sequence ID" value="XM_005535713.1"/>
</dbReference>
<dbReference type="OrthoDB" id="3215at2759"/>
<dbReference type="PANTHER" id="PTHR24348">
    <property type="entry name" value="SERINE/THREONINE-PROTEIN KINASE UNC-51-RELATED"/>
    <property type="match status" value="1"/>
</dbReference>
<dbReference type="GO" id="GO:0004674">
    <property type="term" value="F:protein serine/threonine kinase activity"/>
    <property type="evidence" value="ECO:0007669"/>
    <property type="project" value="InterPro"/>
</dbReference>
<dbReference type="Gene3D" id="3.30.200.20">
    <property type="entry name" value="Phosphorylase Kinase, domain 1"/>
    <property type="match status" value="1"/>
</dbReference>
<evidence type="ECO:0000256" key="1">
    <source>
        <dbReference type="ARBA" id="ARBA00022679"/>
    </source>
</evidence>
<organism evidence="8 9">
    <name type="scientific">Cyanidioschyzon merolae (strain NIES-3377 / 10D)</name>
    <name type="common">Unicellular red alga</name>
    <dbReference type="NCBI Taxonomy" id="280699"/>
    <lineage>
        <taxon>Eukaryota</taxon>
        <taxon>Rhodophyta</taxon>
        <taxon>Bangiophyceae</taxon>
        <taxon>Cyanidiales</taxon>
        <taxon>Cyanidiaceae</taxon>
        <taxon>Cyanidioschyzon</taxon>
    </lineage>
</organism>
<feature type="region of interest" description="Disordered" evidence="6">
    <location>
        <begin position="304"/>
        <end position="378"/>
    </location>
</feature>
<dbReference type="GO" id="GO:0005829">
    <property type="term" value="C:cytosol"/>
    <property type="evidence" value="ECO:0007669"/>
    <property type="project" value="TreeGrafter"/>
</dbReference>
<keyword evidence="9" id="KW-1185">Reference proteome</keyword>
<dbReference type="GO" id="GO:0000045">
    <property type="term" value="P:autophagosome assembly"/>
    <property type="evidence" value="ECO:0007669"/>
    <property type="project" value="TreeGrafter"/>
</dbReference>
<dbReference type="PROSITE" id="PS00107">
    <property type="entry name" value="PROTEIN_KINASE_ATP"/>
    <property type="match status" value="1"/>
</dbReference>
<dbReference type="KEGG" id="cme:CYME_CMF114C"/>